<proteinExistence type="predicted"/>
<dbReference type="Proteomes" id="UP000007947">
    <property type="component" value="Chromosome"/>
</dbReference>
<dbReference type="eggNOG" id="COG0366">
    <property type="taxonomic scope" value="Bacteria"/>
</dbReference>
<accession>F5XLY8</accession>
<organism evidence="2 3">
    <name type="scientific">Microlunatus phosphovorus (strain ATCC 700054 / DSM 10555 / JCM 9379 / NBRC 101784 / NCIMB 13414 / VKM Ac-1990 / NM-1)</name>
    <dbReference type="NCBI Taxonomy" id="1032480"/>
    <lineage>
        <taxon>Bacteria</taxon>
        <taxon>Bacillati</taxon>
        <taxon>Actinomycetota</taxon>
        <taxon>Actinomycetes</taxon>
        <taxon>Propionibacteriales</taxon>
        <taxon>Propionibacteriaceae</taxon>
        <taxon>Microlunatus</taxon>
    </lineage>
</organism>
<evidence type="ECO:0000313" key="2">
    <source>
        <dbReference type="EMBL" id="BAK33867.1"/>
    </source>
</evidence>
<dbReference type="HOGENOM" id="CLU_2955426_0_0_11"/>
<sequence>MLALYRRAIALRRELQTEERLDWLDTESEDVLHLRRPNGWRPSPTSIPGPLRCPKARSC</sequence>
<evidence type="ECO:0000313" key="3">
    <source>
        <dbReference type="Proteomes" id="UP000007947"/>
    </source>
</evidence>
<dbReference type="EMBL" id="AP012204">
    <property type="protein sequence ID" value="BAK33867.1"/>
    <property type="molecule type" value="Genomic_DNA"/>
</dbReference>
<gene>
    <name evidence="2" type="ordered locus">MLP_08530</name>
</gene>
<name>F5XLY8_MICPN</name>
<protein>
    <submittedName>
        <fullName evidence="2">Uncharacterized protein</fullName>
    </submittedName>
</protein>
<keyword evidence="3" id="KW-1185">Reference proteome</keyword>
<feature type="region of interest" description="Disordered" evidence="1">
    <location>
        <begin position="35"/>
        <end position="59"/>
    </location>
</feature>
<dbReference type="KEGG" id="mph:MLP_08530"/>
<dbReference type="STRING" id="1032480.MLP_08530"/>
<evidence type="ECO:0000256" key="1">
    <source>
        <dbReference type="SAM" id="MobiDB-lite"/>
    </source>
</evidence>
<dbReference type="AlphaFoldDB" id="F5XLY8"/>
<reference evidence="2 3" key="1">
    <citation type="submission" date="2011-05" db="EMBL/GenBank/DDBJ databases">
        <title>Whole genome sequence of Microlunatus phosphovorus NM-1.</title>
        <authorList>
            <person name="Hosoyama A."/>
            <person name="Sasaki K."/>
            <person name="Harada T."/>
            <person name="Igarashi R."/>
            <person name="Kawakoshi A."/>
            <person name="Sasagawa M."/>
            <person name="Fukada J."/>
            <person name="Nakamura S."/>
            <person name="Katano Y."/>
            <person name="Hanada S."/>
            <person name="Kamagata Y."/>
            <person name="Nakamura N."/>
            <person name="Yamazaki S."/>
            <person name="Fujita N."/>
        </authorList>
    </citation>
    <scope>NUCLEOTIDE SEQUENCE [LARGE SCALE GENOMIC DNA]</scope>
    <source>
        <strain evidence="3">ATCC 700054 / DSM 10555 / JCM 9379 / NBRC 101784 / NCIMB 13414 / VKM Ac-1990 / NM-1</strain>
    </source>
</reference>